<dbReference type="Proteomes" id="UP000316426">
    <property type="component" value="Chromosome"/>
</dbReference>
<evidence type="ECO:0000313" key="1">
    <source>
        <dbReference type="EMBL" id="QDV72833.1"/>
    </source>
</evidence>
<dbReference type="KEGG" id="bmei:Spa11_10150"/>
<protein>
    <submittedName>
        <fullName evidence="1">Uncharacterized protein</fullName>
    </submittedName>
</protein>
<keyword evidence="2" id="KW-1185">Reference proteome</keyword>
<dbReference type="EMBL" id="CP036349">
    <property type="protein sequence ID" value="QDV72833.1"/>
    <property type="molecule type" value="Genomic_DNA"/>
</dbReference>
<dbReference type="AlphaFoldDB" id="A0A518K4W2"/>
<reference evidence="1 2" key="1">
    <citation type="submission" date="2019-02" db="EMBL/GenBank/DDBJ databases">
        <title>Deep-cultivation of Planctomycetes and their phenomic and genomic characterization uncovers novel biology.</title>
        <authorList>
            <person name="Wiegand S."/>
            <person name="Jogler M."/>
            <person name="Boedeker C."/>
            <person name="Pinto D."/>
            <person name="Vollmers J."/>
            <person name="Rivas-Marin E."/>
            <person name="Kohn T."/>
            <person name="Peeters S.H."/>
            <person name="Heuer A."/>
            <person name="Rast P."/>
            <person name="Oberbeckmann S."/>
            <person name="Bunk B."/>
            <person name="Jeske O."/>
            <person name="Meyerdierks A."/>
            <person name="Storesund J.E."/>
            <person name="Kallscheuer N."/>
            <person name="Luecker S."/>
            <person name="Lage O.M."/>
            <person name="Pohl T."/>
            <person name="Merkel B.J."/>
            <person name="Hornburger P."/>
            <person name="Mueller R.-W."/>
            <person name="Bruemmer F."/>
            <person name="Labrenz M."/>
            <person name="Spormann A.M."/>
            <person name="Op den Camp H."/>
            <person name="Overmann J."/>
            <person name="Amann R."/>
            <person name="Jetten M.S.M."/>
            <person name="Mascher T."/>
            <person name="Medema M.H."/>
            <person name="Devos D.P."/>
            <person name="Kaster A.-K."/>
            <person name="Ovreas L."/>
            <person name="Rohde M."/>
            <person name="Galperin M.Y."/>
            <person name="Jogler C."/>
        </authorList>
    </citation>
    <scope>NUCLEOTIDE SEQUENCE [LARGE SCALE GENOMIC DNA]</scope>
    <source>
        <strain evidence="1 2">Spa11</strain>
    </source>
</reference>
<evidence type="ECO:0000313" key="2">
    <source>
        <dbReference type="Proteomes" id="UP000316426"/>
    </source>
</evidence>
<proteinExistence type="predicted"/>
<gene>
    <name evidence="1" type="ORF">Spa11_10150</name>
</gene>
<accession>A0A518K4W2</accession>
<sequence length="32" mass="3773">MVKMLPKWWQCYKLELTALSCGRRNSLSTKLS</sequence>
<organism evidence="1 2">
    <name type="scientific">Botrimarina mediterranea</name>
    <dbReference type="NCBI Taxonomy" id="2528022"/>
    <lineage>
        <taxon>Bacteria</taxon>
        <taxon>Pseudomonadati</taxon>
        <taxon>Planctomycetota</taxon>
        <taxon>Planctomycetia</taxon>
        <taxon>Pirellulales</taxon>
        <taxon>Lacipirellulaceae</taxon>
        <taxon>Botrimarina</taxon>
    </lineage>
</organism>
<name>A0A518K4W2_9BACT</name>